<dbReference type="InterPro" id="IPR013105">
    <property type="entry name" value="TPR_2"/>
</dbReference>
<gene>
    <name evidence="4" type="ORF">NW762_003990</name>
</gene>
<dbReference type="InterPro" id="IPR011990">
    <property type="entry name" value="TPR-like_helical_dom_sf"/>
</dbReference>
<dbReference type="AlphaFoldDB" id="A0A9W8VHQ3"/>
<reference evidence="4" key="1">
    <citation type="submission" date="2022-09" db="EMBL/GenBank/DDBJ databases">
        <title>Fusarium specimens isolated from Avocado Roots.</title>
        <authorList>
            <person name="Stajich J."/>
            <person name="Roper C."/>
            <person name="Heimlech-Rivalta G."/>
        </authorList>
    </citation>
    <scope>NUCLEOTIDE SEQUENCE</scope>
    <source>
        <strain evidence="4">CF00136</strain>
    </source>
</reference>
<feature type="repeat" description="TPR" evidence="3">
    <location>
        <begin position="23"/>
        <end position="56"/>
    </location>
</feature>
<keyword evidence="2 3" id="KW-0802">TPR repeat</keyword>
<keyword evidence="5" id="KW-1185">Reference proteome</keyword>
<dbReference type="Proteomes" id="UP001152049">
    <property type="component" value="Unassembled WGS sequence"/>
</dbReference>
<organism evidence="4 5">
    <name type="scientific">Fusarium torreyae</name>
    <dbReference type="NCBI Taxonomy" id="1237075"/>
    <lineage>
        <taxon>Eukaryota</taxon>
        <taxon>Fungi</taxon>
        <taxon>Dikarya</taxon>
        <taxon>Ascomycota</taxon>
        <taxon>Pezizomycotina</taxon>
        <taxon>Sordariomycetes</taxon>
        <taxon>Hypocreomycetidae</taxon>
        <taxon>Hypocreales</taxon>
        <taxon>Nectriaceae</taxon>
        <taxon>Fusarium</taxon>
    </lineage>
</organism>
<dbReference type="PROSITE" id="PS50005">
    <property type="entry name" value="TPR"/>
    <property type="match status" value="1"/>
</dbReference>
<dbReference type="SMART" id="SM00028">
    <property type="entry name" value="TPR"/>
    <property type="match status" value="2"/>
</dbReference>
<dbReference type="InterPro" id="IPR019734">
    <property type="entry name" value="TPR_rpt"/>
</dbReference>
<dbReference type="PANTHER" id="PTHR45588">
    <property type="entry name" value="TPR DOMAIN-CONTAINING PROTEIN"/>
    <property type="match status" value="1"/>
</dbReference>
<protein>
    <recommendedName>
        <fullName evidence="6">TPR domain protein</fullName>
    </recommendedName>
</protein>
<evidence type="ECO:0000256" key="2">
    <source>
        <dbReference type="ARBA" id="ARBA00022803"/>
    </source>
</evidence>
<keyword evidence="1" id="KW-0677">Repeat</keyword>
<sequence length="569" mass="63704">MSNEYVFNLGNHTRPITTSSPDAQLWFNRGLIWANSYNHEEAARCFTRALEHDPKCAMAYWGYAYSIGPNYNKAWVRFDRTDLIETIHKANVALDTADSLAPQASPVEQALIHALRDRFPGPDQIPDNINDMTRWDVHYADAMRPVYRSFSDDMDVVGVFVEALISVFPRALWDLDSGEPVGPNTVEARQAIESALETEAGRKHPALPHLYIHLMEMSPFPELALPAADRLRRVVPDGSHMSHMATHIDAACGRWDRVIESNDIAAARDDVYFSLQHGSVLYTMYRAHNVFTKAYGGIMAGRFEVALEASKRLYDIITPELLSIESPPLADWIESLLGTIAHTLVRFGRWEDILRLEVPADQKMFVSTTAMIRYAKAIALAVLGRIGEAEAAQAVFEQARAAVPFSRLNSLPSRDQDVLKVASAMLKGELEYRKGSFDDAFRHLREAVRLEDALPYCDPPPWLQPSRHALGALLLEQRRVKEAEEVYRDDLGFGKSLPRRRARVNNVFGLHGLYECLTILEKNDEARAIKIPLDIALASADIDIGASCFCRLENSANSDAGGEVNPECS</sequence>
<comment type="caution">
    <text evidence="4">The sequence shown here is derived from an EMBL/GenBank/DDBJ whole genome shotgun (WGS) entry which is preliminary data.</text>
</comment>
<dbReference type="SUPFAM" id="SSF48452">
    <property type="entry name" value="TPR-like"/>
    <property type="match status" value="1"/>
</dbReference>
<evidence type="ECO:0000256" key="3">
    <source>
        <dbReference type="PROSITE-ProRule" id="PRU00339"/>
    </source>
</evidence>
<evidence type="ECO:0000313" key="4">
    <source>
        <dbReference type="EMBL" id="KAJ4266017.1"/>
    </source>
</evidence>
<name>A0A9W8VHQ3_9HYPO</name>
<evidence type="ECO:0000313" key="5">
    <source>
        <dbReference type="Proteomes" id="UP001152049"/>
    </source>
</evidence>
<dbReference type="Pfam" id="PF07719">
    <property type="entry name" value="TPR_2"/>
    <property type="match status" value="1"/>
</dbReference>
<dbReference type="Gene3D" id="1.25.40.10">
    <property type="entry name" value="Tetratricopeptide repeat domain"/>
    <property type="match status" value="2"/>
</dbReference>
<evidence type="ECO:0008006" key="6">
    <source>
        <dbReference type="Google" id="ProtNLM"/>
    </source>
</evidence>
<dbReference type="EMBL" id="JAOQAZ010000005">
    <property type="protein sequence ID" value="KAJ4266017.1"/>
    <property type="molecule type" value="Genomic_DNA"/>
</dbReference>
<proteinExistence type="predicted"/>
<dbReference type="PANTHER" id="PTHR45588:SF1">
    <property type="entry name" value="WW DOMAIN-CONTAINING PROTEIN"/>
    <property type="match status" value="1"/>
</dbReference>
<accession>A0A9W8VHQ3</accession>
<dbReference type="OrthoDB" id="414774at2759"/>
<evidence type="ECO:0000256" key="1">
    <source>
        <dbReference type="ARBA" id="ARBA00022737"/>
    </source>
</evidence>